<gene>
    <name evidence="5" type="ORF">NA2_04916</name>
</gene>
<dbReference type="Gene3D" id="3.40.50.150">
    <property type="entry name" value="Vaccinia Virus protein VP39"/>
    <property type="match status" value="1"/>
</dbReference>
<dbReference type="PANTHER" id="PTHR43861">
    <property type="entry name" value="TRANS-ACONITATE 2-METHYLTRANSFERASE-RELATED"/>
    <property type="match status" value="1"/>
</dbReference>
<dbReference type="eggNOG" id="COG4976">
    <property type="taxonomic scope" value="Bacteria"/>
</dbReference>
<name>K2N7M6_9HYPH</name>
<dbReference type="PANTHER" id="PTHR43861:SF1">
    <property type="entry name" value="TRANS-ACONITATE 2-METHYLTRANSFERASE"/>
    <property type="match status" value="1"/>
</dbReference>
<evidence type="ECO:0000259" key="4">
    <source>
        <dbReference type="Pfam" id="PF08241"/>
    </source>
</evidence>
<dbReference type="Gene3D" id="1.25.40.10">
    <property type="entry name" value="Tetratricopeptide repeat domain"/>
    <property type="match status" value="1"/>
</dbReference>
<dbReference type="SMART" id="SM00028">
    <property type="entry name" value="TPR"/>
    <property type="match status" value="1"/>
</dbReference>
<dbReference type="InterPro" id="IPR011990">
    <property type="entry name" value="TPR-like_helical_dom_sf"/>
</dbReference>
<accession>K2N7M6</accession>
<evidence type="ECO:0000256" key="3">
    <source>
        <dbReference type="PROSITE-ProRule" id="PRU00339"/>
    </source>
</evidence>
<dbReference type="GO" id="GO:0008757">
    <property type="term" value="F:S-adenosylmethionine-dependent methyltransferase activity"/>
    <property type="evidence" value="ECO:0007669"/>
    <property type="project" value="InterPro"/>
</dbReference>
<sequence>MNLLSFSSGNLLADRRAEYAWMLFEAGDLKAAAELMGEALALTPSWTAGHFCLGEMLAEAGEHAAAIDAWRAALRLDPEDRLGASLKLELHGALDGMEAAPSAFVETLFDQYAETFDTALVEKLAYRVPELLTEAIGRQARDRFAHAVDLGCGTGLMGERLRASVSFLEGMDISAEMLKRAEAKHVYDRLARADLMTLPDLPRQADLVTAADVFMYLGALEQLFAVIAAALGPGSLFAFSVEHHAGPEPMVLRDSRRYAHSEPHLRAALAAAGFETASLDRAVIRMDRGDPIEGLIVVAVRKGAEAGVGDAAPTAASKDRPPAH</sequence>
<evidence type="ECO:0000313" key="5">
    <source>
        <dbReference type="EMBL" id="EKF20103.1"/>
    </source>
</evidence>
<dbReference type="OrthoDB" id="465636at2"/>
<keyword evidence="6" id="KW-1185">Reference proteome</keyword>
<dbReference type="InterPro" id="IPR019734">
    <property type="entry name" value="TPR_rpt"/>
</dbReference>
<protein>
    <submittedName>
        <fullName evidence="5">Type 12 methyltransferase</fullName>
    </submittedName>
</protein>
<feature type="repeat" description="TPR" evidence="3">
    <location>
        <begin position="47"/>
        <end position="80"/>
    </location>
</feature>
<dbReference type="InterPro" id="IPR013216">
    <property type="entry name" value="Methyltransf_11"/>
</dbReference>
<dbReference type="AlphaFoldDB" id="K2N7M6"/>
<dbReference type="Pfam" id="PF08241">
    <property type="entry name" value="Methyltransf_11"/>
    <property type="match status" value="1"/>
</dbReference>
<dbReference type="Pfam" id="PF07719">
    <property type="entry name" value="TPR_2"/>
    <property type="match status" value="1"/>
</dbReference>
<dbReference type="PROSITE" id="PS50005">
    <property type="entry name" value="TPR"/>
    <property type="match status" value="1"/>
</dbReference>
<dbReference type="Proteomes" id="UP000006786">
    <property type="component" value="Unassembled WGS sequence"/>
</dbReference>
<comment type="caution">
    <text evidence="5">The sequence shown here is derived from an EMBL/GenBank/DDBJ whole genome shotgun (WGS) entry which is preliminary data.</text>
</comment>
<organism evidence="5 6">
    <name type="scientific">Nitratireductor pacificus pht-3B</name>
    <dbReference type="NCBI Taxonomy" id="391937"/>
    <lineage>
        <taxon>Bacteria</taxon>
        <taxon>Pseudomonadati</taxon>
        <taxon>Pseudomonadota</taxon>
        <taxon>Alphaproteobacteria</taxon>
        <taxon>Hyphomicrobiales</taxon>
        <taxon>Phyllobacteriaceae</taxon>
        <taxon>Nitratireductor</taxon>
    </lineage>
</organism>
<reference evidence="5 6" key="1">
    <citation type="journal article" date="2012" name="J. Bacteriol.">
        <title>Genome Sequence of Nitratireductor pacificus Type Strain pht-3B.</title>
        <authorList>
            <person name="Lai Q."/>
            <person name="Li G."/>
            <person name="Shao Z."/>
        </authorList>
    </citation>
    <scope>NUCLEOTIDE SEQUENCE [LARGE SCALE GENOMIC DNA]</scope>
    <source>
        <strain evidence="6">pht-3B</strain>
    </source>
</reference>
<proteinExistence type="predicted"/>
<evidence type="ECO:0000313" key="6">
    <source>
        <dbReference type="Proteomes" id="UP000006786"/>
    </source>
</evidence>
<dbReference type="EMBL" id="AMRM01000004">
    <property type="protein sequence ID" value="EKF20103.1"/>
    <property type="molecule type" value="Genomic_DNA"/>
</dbReference>
<dbReference type="PATRIC" id="fig|391937.3.peg.1014"/>
<dbReference type="GO" id="GO:0032259">
    <property type="term" value="P:methylation"/>
    <property type="evidence" value="ECO:0007669"/>
    <property type="project" value="UniProtKB-KW"/>
</dbReference>
<keyword evidence="1" id="KW-0677">Repeat</keyword>
<evidence type="ECO:0000256" key="2">
    <source>
        <dbReference type="ARBA" id="ARBA00022803"/>
    </source>
</evidence>
<dbReference type="SUPFAM" id="SSF53335">
    <property type="entry name" value="S-adenosyl-L-methionine-dependent methyltransferases"/>
    <property type="match status" value="1"/>
</dbReference>
<dbReference type="InterPro" id="IPR013105">
    <property type="entry name" value="TPR_2"/>
</dbReference>
<dbReference type="RefSeq" id="WP_008594865.1">
    <property type="nucleotide sequence ID" value="NZ_AMRM01000004.1"/>
</dbReference>
<keyword evidence="5" id="KW-0489">Methyltransferase</keyword>
<keyword evidence="5" id="KW-0808">Transferase</keyword>
<dbReference type="InterPro" id="IPR029063">
    <property type="entry name" value="SAM-dependent_MTases_sf"/>
</dbReference>
<dbReference type="CDD" id="cd02440">
    <property type="entry name" value="AdoMet_MTases"/>
    <property type="match status" value="1"/>
</dbReference>
<dbReference type="SUPFAM" id="SSF48452">
    <property type="entry name" value="TPR-like"/>
    <property type="match status" value="1"/>
</dbReference>
<evidence type="ECO:0000256" key="1">
    <source>
        <dbReference type="ARBA" id="ARBA00022737"/>
    </source>
</evidence>
<feature type="domain" description="Methyltransferase type 11" evidence="4">
    <location>
        <begin position="148"/>
        <end position="239"/>
    </location>
</feature>
<keyword evidence="2 3" id="KW-0802">TPR repeat</keyword>
<dbReference type="STRING" id="391937.NA2_04916"/>